<keyword evidence="4" id="KW-0808">Transferase</keyword>
<keyword evidence="10" id="KW-0333">Golgi apparatus</keyword>
<evidence type="ECO:0000313" key="15">
    <source>
        <dbReference type="EMBL" id="AGO01074.1"/>
    </source>
</evidence>
<accession>R9WN13</accession>
<comment type="subcellular location">
    <subcellularLocation>
        <location evidence="2">Endoplasmic reticulum membrane</location>
        <topology evidence="2">Single-pass type II membrane protein</topology>
    </subcellularLocation>
    <subcellularLocation>
        <location evidence="1">Golgi apparatus membrane</location>
        <topology evidence="1">Single-pass type II membrane protein</topology>
    </subcellularLocation>
</comment>
<evidence type="ECO:0000256" key="1">
    <source>
        <dbReference type="ARBA" id="ARBA00004323"/>
    </source>
</evidence>
<keyword evidence="3" id="KW-0328">Glycosyltransferase</keyword>
<keyword evidence="6" id="KW-0479">Metal-binding</keyword>
<name>R9WN13_HAEPA</name>
<evidence type="ECO:0000256" key="2">
    <source>
        <dbReference type="ARBA" id="ARBA00004648"/>
    </source>
</evidence>
<organism evidence="15">
    <name type="scientific">Haemophilus parainfluenzae</name>
    <dbReference type="NCBI Taxonomy" id="729"/>
    <lineage>
        <taxon>Bacteria</taxon>
        <taxon>Pseudomonadati</taxon>
        <taxon>Pseudomonadota</taxon>
        <taxon>Gammaproteobacteria</taxon>
        <taxon>Pasteurellales</taxon>
        <taxon>Pasteurellaceae</taxon>
        <taxon>Haemophilus</taxon>
    </lineage>
</organism>
<evidence type="ECO:0000256" key="11">
    <source>
        <dbReference type="ARBA" id="ARBA00023136"/>
    </source>
</evidence>
<dbReference type="PANTHER" id="PTHR46025">
    <property type="entry name" value="XYLOSYLTRANSFERASE OXT"/>
    <property type="match status" value="1"/>
</dbReference>
<keyword evidence="8" id="KW-0735">Signal-anchor</keyword>
<keyword evidence="12" id="KW-1015">Disulfide bond</keyword>
<evidence type="ECO:0000256" key="6">
    <source>
        <dbReference type="ARBA" id="ARBA00022723"/>
    </source>
</evidence>
<keyword evidence="7" id="KW-0256">Endoplasmic reticulum</keyword>
<evidence type="ECO:0000256" key="9">
    <source>
        <dbReference type="ARBA" id="ARBA00022989"/>
    </source>
</evidence>
<dbReference type="InterPro" id="IPR043538">
    <property type="entry name" value="XYLT"/>
</dbReference>
<evidence type="ECO:0000256" key="5">
    <source>
        <dbReference type="ARBA" id="ARBA00022692"/>
    </source>
</evidence>
<evidence type="ECO:0000256" key="12">
    <source>
        <dbReference type="ARBA" id="ARBA00023157"/>
    </source>
</evidence>
<protein>
    <recommendedName>
        <fullName evidence="14">Peptide O-xylosyltransferase</fullName>
    </recommendedName>
</protein>
<dbReference type="GO" id="GO:0016020">
    <property type="term" value="C:membrane"/>
    <property type="evidence" value="ECO:0007669"/>
    <property type="project" value="InterPro"/>
</dbReference>
<evidence type="ECO:0000256" key="3">
    <source>
        <dbReference type="ARBA" id="ARBA00022676"/>
    </source>
</evidence>
<evidence type="ECO:0000256" key="13">
    <source>
        <dbReference type="ARBA" id="ARBA00023180"/>
    </source>
</evidence>
<dbReference type="InterPro" id="IPR003406">
    <property type="entry name" value="Glyco_trans_14"/>
</dbReference>
<dbReference type="GO" id="GO:0015012">
    <property type="term" value="P:heparan sulfate proteoglycan biosynthetic process"/>
    <property type="evidence" value="ECO:0007669"/>
    <property type="project" value="TreeGrafter"/>
</dbReference>
<dbReference type="GO" id="GO:0050650">
    <property type="term" value="P:chondroitin sulfate proteoglycan biosynthetic process"/>
    <property type="evidence" value="ECO:0007669"/>
    <property type="project" value="TreeGrafter"/>
</dbReference>
<keyword evidence="5" id="KW-0812">Transmembrane</keyword>
<keyword evidence="9" id="KW-1133">Transmembrane helix</keyword>
<evidence type="ECO:0000256" key="7">
    <source>
        <dbReference type="ARBA" id="ARBA00022824"/>
    </source>
</evidence>
<dbReference type="AlphaFoldDB" id="R9WN13"/>
<dbReference type="PANTHER" id="PTHR46025:SF3">
    <property type="entry name" value="XYLOSYLTRANSFERASE OXT"/>
    <property type="match status" value="1"/>
</dbReference>
<dbReference type="Pfam" id="PF02485">
    <property type="entry name" value="Branch"/>
    <property type="match status" value="1"/>
</dbReference>
<evidence type="ECO:0000256" key="8">
    <source>
        <dbReference type="ARBA" id="ARBA00022968"/>
    </source>
</evidence>
<reference evidence="15" key="1">
    <citation type="journal article" date="2013" name="Int. J. Med. Microbiol.">
        <title>Haemophilus parainfluenzae expresses diverse lipopolysaccharide O-antigens using ABC transporter and Wzy polymerase-dependent mechanisms.</title>
        <authorList>
            <person name="Young R.E."/>
            <person name="Twelkmeyer B."/>
            <person name="Vitiazeva V."/>
            <person name="Power P.M."/>
            <person name="Schweda E.K."/>
            <person name="Hood D.W."/>
        </authorList>
    </citation>
    <scope>NUCLEOTIDE SEQUENCE</scope>
    <source>
        <strain evidence="15">17</strain>
    </source>
</reference>
<gene>
    <name evidence="15" type="primary">wajF</name>
</gene>
<dbReference type="GO" id="GO:0030158">
    <property type="term" value="F:protein xylosyltransferase activity"/>
    <property type="evidence" value="ECO:0007669"/>
    <property type="project" value="InterPro"/>
</dbReference>
<proteinExistence type="predicted"/>
<dbReference type="EMBL" id="KC759395">
    <property type="protein sequence ID" value="AGO01074.1"/>
    <property type="molecule type" value="Genomic_DNA"/>
</dbReference>
<keyword evidence="11" id="KW-0472">Membrane</keyword>
<evidence type="ECO:0000256" key="10">
    <source>
        <dbReference type="ARBA" id="ARBA00023034"/>
    </source>
</evidence>
<sequence length="321" mass="38030">MGSVMDNKHAYLIIAHNKFEQLAFLVSLLDYKYHDIYILIDKKSNFSSEIQNKITKVVKESNIYFSQECAIHWGGYSQIEAEMFVFSWAFNTRDYKYFHLLSGVDLPLANNEEIYSFFENNPEKIFLSLVSKEIGLKNKVNERIKYLHLFSNISARSINNRVFRKGLSVYRKLERLIQKLLGIDFVKKYHLNVDYASNWLSLDKETVALLVDNRNLIRTLFKNSVFGDEIFIPTMINKLGLQHKIYSSYRLEDKPEDFQGNLRYINWWDGSPHTWSDTEFDKKQLLFAKNSGHFFSRKFDLDTYPSMKQIYSRFTKTRQKG</sequence>
<evidence type="ECO:0000256" key="14">
    <source>
        <dbReference type="ARBA" id="ARBA00042865"/>
    </source>
</evidence>
<evidence type="ECO:0000256" key="4">
    <source>
        <dbReference type="ARBA" id="ARBA00022679"/>
    </source>
</evidence>
<keyword evidence="13" id="KW-0325">Glycoprotein</keyword>
<reference evidence="15" key="2">
    <citation type="submission" date="2013-03" db="EMBL/GenBank/DDBJ databases">
        <authorList>
            <person name="Young R.E.B."/>
            <person name="Hood D.W."/>
        </authorList>
    </citation>
    <scope>NUCLEOTIDE SEQUENCE</scope>
    <source>
        <strain evidence="15">17</strain>
    </source>
</reference>
<dbReference type="GO" id="GO:0046872">
    <property type="term" value="F:metal ion binding"/>
    <property type="evidence" value="ECO:0007669"/>
    <property type="project" value="UniProtKB-KW"/>
</dbReference>